<gene>
    <name evidence="1" type="ORF">NCTC10719_00746</name>
</gene>
<accession>A0A2X2Y3H4</accession>
<evidence type="ECO:0000313" key="1">
    <source>
        <dbReference type="EMBL" id="SQB58694.1"/>
    </source>
</evidence>
<dbReference type="Proteomes" id="UP000249986">
    <property type="component" value="Unassembled WGS sequence"/>
</dbReference>
<dbReference type="AlphaFoldDB" id="A0A2X2Y3H4"/>
<name>A0A2X2Y3H4_CLOPF</name>
<protein>
    <submittedName>
        <fullName evidence="1">Uncharacterized protein</fullName>
    </submittedName>
</protein>
<organism evidence="1 2">
    <name type="scientific">Clostridium perfringens</name>
    <dbReference type="NCBI Taxonomy" id="1502"/>
    <lineage>
        <taxon>Bacteria</taxon>
        <taxon>Bacillati</taxon>
        <taxon>Bacillota</taxon>
        <taxon>Clostridia</taxon>
        <taxon>Eubacteriales</taxon>
        <taxon>Clostridiaceae</taxon>
        <taxon>Clostridium</taxon>
    </lineage>
</organism>
<sequence length="74" mass="7807">MVLLFIMPIAASSAIIPDIVDAEVLPGIAIMSKPTEQTQVIASNFSIVKNPFLLCSIMHSSSETGINAPLNPPT</sequence>
<proteinExistence type="predicted"/>
<dbReference type="EMBL" id="UAWG01000002">
    <property type="protein sequence ID" value="SQB58694.1"/>
    <property type="molecule type" value="Genomic_DNA"/>
</dbReference>
<evidence type="ECO:0000313" key="2">
    <source>
        <dbReference type="Proteomes" id="UP000249986"/>
    </source>
</evidence>
<reference evidence="1 2" key="1">
    <citation type="submission" date="2018-06" db="EMBL/GenBank/DDBJ databases">
        <authorList>
            <consortium name="Pathogen Informatics"/>
            <person name="Doyle S."/>
        </authorList>
    </citation>
    <scope>NUCLEOTIDE SEQUENCE [LARGE SCALE GENOMIC DNA]</scope>
    <source>
        <strain evidence="1 2">NCTC10719</strain>
    </source>
</reference>